<reference evidence="12 13" key="1">
    <citation type="submission" date="2015-11" db="EMBL/GenBank/DDBJ databases">
        <title>Genomic analysis of 38 Legionella species identifies large and diverse effector repertoires.</title>
        <authorList>
            <person name="Burstein D."/>
            <person name="Amaro F."/>
            <person name="Zusman T."/>
            <person name="Lifshitz Z."/>
            <person name="Cohen O."/>
            <person name="Gilbert J.A."/>
            <person name="Pupko T."/>
            <person name="Shuman H.A."/>
            <person name="Segal G."/>
        </authorList>
    </citation>
    <scope>NUCLEOTIDE SEQUENCE [LARGE SCALE GENOMIC DNA]</scope>
    <source>
        <strain evidence="12 13">ATCC 49751</strain>
    </source>
</reference>
<keyword evidence="6" id="KW-0239">DNA-directed DNA polymerase</keyword>
<dbReference type="PANTHER" id="PTHR34388">
    <property type="entry name" value="DNA POLYMERASE III SUBUNIT DELTA"/>
    <property type="match status" value="1"/>
</dbReference>
<comment type="similarity">
    <text evidence="7">Belongs to the DNA polymerase HolA subunit family.</text>
</comment>
<evidence type="ECO:0000259" key="11">
    <source>
        <dbReference type="Pfam" id="PF21694"/>
    </source>
</evidence>
<dbReference type="Pfam" id="PF21694">
    <property type="entry name" value="DNA_pol3_delta_C"/>
    <property type="match status" value="1"/>
</dbReference>
<keyword evidence="4 12" id="KW-0548">Nucleotidyltransferase</keyword>
<dbReference type="RefSeq" id="WP_028374008.1">
    <property type="nucleotide sequence ID" value="NZ_CAAAJD010000025.1"/>
</dbReference>
<name>A0A0W0VK03_9GAMM</name>
<dbReference type="InterPro" id="IPR048466">
    <property type="entry name" value="DNA_pol3_delta-like_C"/>
</dbReference>
<dbReference type="SUPFAM" id="SSF52540">
    <property type="entry name" value="P-loop containing nucleoside triphosphate hydrolases"/>
    <property type="match status" value="1"/>
</dbReference>
<dbReference type="STRING" id="45067.Llan_1858"/>
<dbReference type="GO" id="GO:0009360">
    <property type="term" value="C:DNA polymerase III complex"/>
    <property type="evidence" value="ECO:0007669"/>
    <property type="project" value="UniProtKB-UniRule"/>
</dbReference>
<dbReference type="EMBL" id="LNYI01000040">
    <property type="protein sequence ID" value="KTD20434.1"/>
    <property type="molecule type" value="Genomic_DNA"/>
</dbReference>
<evidence type="ECO:0000256" key="1">
    <source>
        <dbReference type="ARBA" id="ARBA00012417"/>
    </source>
</evidence>
<dbReference type="OrthoDB" id="9770982at2"/>
<dbReference type="InterPro" id="IPR010372">
    <property type="entry name" value="DNA_pol3_delta_N"/>
</dbReference>
<sequence>MLIKQQTLASYLARHALPAIYILTGQDYFLLSETAKNIKHAWLTQHTEPHETILHINQTADWAQVEEKAYSYNLFAESSLIDIRYEKQTLDNAGKHFLNHYIANSNPCCLIIIRAPNLPAKQLTGFTHHEQIHIVQIFPLDNVATQHWIRDQLQKKKITFESAIPALIQQYTQGNMLACAQALEKIQLIDDGSMLTTAVVESQLTNQCDYQLFELSDACLLPDADKVVLHLRHAYNSGTEATLVLWLLAQDLRNLIQLIELTQQSVSFATACSQLKIWAHRSKLYQSALKRVQKNHLVRLLQFSKKIDERIKSNANGQIWPALEQMALSFCLGIEVGNLA</sequence>
<dbReference type="GO" id="GO:0006261">
    <property type="term" value="P:DNA-templated DNA replication"/>
    <property type="evidence" value="ECO:0007669"/>
    <property type="project" value="TreeGrafter"/>
</dbReference>
<evidence type="ECO:0000259" key="10">
    <source>
        <dbReference type="Pfam" id="PF06144"/>
    </source>
</evidence>
<evidence type="ECO:0000256" key="4">
    <source>
        <dbReference type="ARBA" id="ARBA00022695"/>
    </source>
</evidence>
<keyword evidence="3 12" id="KW-0808">Transferase</keyword>
<dbReference type="GO" id="GO:0003887">
    <property type="term" value="F:DNA-directed DNA polymerase activity"/>
    <property type="evidence" value="ECO:0007669"/>
    <property type="project" value="UniProtKB-UniRule"/>
</dbReference>
<dbReference type="NCBIfam" id="TIGR01128">
    <property type="entry name" value="holA"/>
    <property type="match status" value="1"/>
</dbReference>
<evidence type="ECO:0000313" key="12">
    <source>
        <dbReference type="EMBL" id="KTD20434.1"/>
    </source>
</evidence>
<gene>
    <name evidence="12" type="ORF">Llan_1858</name>
</gene>
<feature type="domain" description="DNA polymerase III delta N-terminal" evidence="10">
    <location>
        <begin position="21"/>
        <end position="119"/>
    </location>
</feature>
<comment type="catalytic activity">
    <reaction evidence="8">
        <text>DNA(n) + a 2'-deoxyribonucleoside 5'-triphosphate = DNA(n+1) + diphosphate</text>
        <dbReference type="Rhea" id="RHEA:22508"/>
        <dbReference type="Rhea" id="RHEA-COMP:17339"/>
        <dbReference type="Rhea" id="RHEA-COMP:17340"/>
        <dbReference type="ChEBI" id="CHEBI:33019"/>
        <dbReference type="ChEBI" id="CHEBI:61560"/>
        <dbReference type="ChEBI" id="CHEBI:173112"/>
        <dbReference type="EC" id="2.7.7.7"/>
    </reaction>
</comment>
<dbReference type="InterPro" id="IPR027417">
    <property type="entry name" value="P-loop_NTPase"/>
</dbReference>
<proteinExistence type="inferred from homology"/>
<dbReference type="PANTHER" id="PTHR34388:SF1">
    <property type="entry name" value="DNA POLYMERASE III SUBUNIT DELTA"/>
    <property type="match status" value="1"/>
</dbReference>
<accession>A0A0W0VK03</accession>
<evidence type="ECO:0000256" key="3">
    <source>
        <dbReference type="ARBA" id="ARBA00022679"/>
    </source>
</evidence>
<comment type="caution">
    <text evidence="12">The sequence shown here is derived from an EMBL/GenBank/DDBJ whole genome shotgun (WGS) entry which is preliminary data.</text>
</comment>
<evidence type="ECO:0000256" key="7">
    <source>
        <dbReference type="ARBA" id="ARBA00034754"/>
    </source>
</evidence>
<dbReference type="Gene3D" id="3.40.50.300">
    <property type="entry name" value="P-loop containing nucleotide triphosphate hydrolases"/>
    <property type="match status" value="1"/>
</dbReference>
<dbReference type="Pfam" id="PF06144">
    <property type="entry name" value="DNA_pol3_delta"/>
    <property type="match status" value="1"/>
</dbReference>
<feature type="domain" description="DNA polymerase III delta subunit-like C-terminal" evidence="11">
    <location>
        <begin position="211"/>
        <end position="315"/>
    </location>
</feature>
<dbReference type="Gene3D" id="1.20.272.10">
    <property type="match status" value="1"/>
</dbReference>
<dbReference type="InterPro" id="IPR005790">
    <property type="entry name" value="DNA_polIII_delta"/>
</dbReference>
<dbReference type="PATRIC" id="fig|45067.4.peg.1947"/>
<protein>
    <recommendedName>
        <fullName evidence="2 9">DNA polymerase III subunit delta</fullName>
        <ecNumber evidence="1 9">2.7.7.7</ecNumber>
    </recommendedName>
</protein>
<evidence type="ECO:0000256" key="9">
    <source>
        <dbReference type="NCBIfam" id="TIGR01128"/>
    </source>
</evidence>
<evidence type="ECO:0000256" key="6">
    <source>
        <dbReference type="ARBA" id="ARBA00022932"/>
    </source>
</evidence>
<evidence type="ECO:0000256" key="5">
    <source>
        <dbReference type="ARBA" id="ARBA00022705"/>
    </source>
</evidence>
<dbReference type="Proteomes" id="UP000054869">
    <property type="component" value="Unassembled WGS sequence"/>
</dbReference>
<dbReference type="InterPro" id="IPR008921">
    <property type="entry name" value="DNA_pol3_clamp-load_cplx_C"/>
</dbReference>
<evidence type="ECO:0000256" key="2">
    <source>
        <dbReference type="ARBA" id="ARBA00017703"/>
    </source>
</evidence>
<dbReference type="AlphaFoldDB" id="A0A0W0VK03"/>
<keyword evidence="5" id="KW-0235">DNA replication</keyword>
<dbReference type="EC" id="2.7.7.7" evidence="1 9"/>
<keyword evidence="13" id="KW-1185">Reference proteome</keyword>
<evidence type="ECO:0000256" key="8">
    <source>
        <dbReference type="ARBA" id="ARBA00049244"/>
    </source>
</evidence>
<dbReference type="GO" id="GO:0003677">
    <property type="term" value="F:DNA binding"/>
    <property type="evidence" value="ECO:0007669"/>
    <property type="project" value="InterPro"/>
</dbReference>
<dbReference type="SUPFAM" id="SSF48019">
    <property type="entry name" value="post-AAA+ oligomerization domain-like"/>
    <property type="match status" value="1"/>
</dbReference>
<organism evidence="12 13">
    <name type="scientific">Legionella lansingensis</name>
    <dbReference type="NCBI Taxonomy" id="45067"/>
    <lineage>
        <taxon>Bacteria</taxon>
        <taxon>Pseudomonadati</taxon>
        <taxon>Pseudomonadota</taxon>
        <taxon>Gammaproteobacteria</taxon>
        <taxon>Legionellales</taxon>
        <taxon>Legionellaceae</taxon>
        <taxon>Legionella</taxon>
    </lineage>
</organism>
<evidence type="ECO:0000313" key="13">
    <source>
        <dbReference type="Proteomes" id="UP000054869"/>
    </source>
</evidence>
<dbReference type="eggNOG" id="COG1466">
    <property type="taxonomic scope" value="Bacteria"/>
</dbReference>
<dbReference type="Gene3D" id="1.10.8.60">
    <property type="match status" value="1"/>
</dbReference>